<comment type="caution">
    <text evidence="1">The sequence shown here is derived from an EMBL/GenBank/DDBJ whole genome shotgun (WGS) entry which is preliminary data.</text>
</comment>
<accession>A0AAE5VML0</accession>
<organism evidence="1 2">
    <name type="scientific">Agrobacterium rosae</name>
    <dbReference type="NCBI Taxonomy" id="1972867"/>
    <lineage>
        <taxon>Bacteria</taxon>
        <taxon>Pseudomonadati</taxon>
        <taxon>Pseudomonadota</taxon>
        <taxon>Alphaproteobacteria</taxon>
        <taxon>Hyphomicrobiales</taxon>
        <taxon>Rhizobiaceae</taxon>
        <taxon>Rhizobium/Agrobacterium group</taxon>
        <taxon>Agrobacterium</taxon>
    </lineage>
</organism>
<name>A0AAE5VML0_9HYPH</name>
<evidence type="ECO:0000313" key="1">
    <source>
        <dbReference type="EMBL" id="POO49145.1"/>
    </source>
</evidence>
<evidence type="ECO:0000313" key="2">
    <source>
        <dbReference type="Proteomes" id="UP000237447"/>
    </source>
</evidence>
<gene>
    <name evidence="1" type="ORF">CPJ18_22095</name>
</gene>
<sequence length="66" mass="7685">MDAQNTKYDASFFYAKNPELLERNKQHDALAAMTQLLLDSGYSKDEVIDLKDGRFLDIVYRLSRLK</sequence>
<dbReference type="GeneID" id="86882008"/>
<proteinExistence type="predicted"/>
<dbReference type="RefSeq" id="WP_103660053.1">
    <property type="nucleotide sequence ID" value="NZ_NXEJ01000011.1"/>
</dbReference>
<dbReference type="Proteomes" id="UP000237447">
    <property type="component" value="Unassembled WGS sequence"/>
</dbReference>
<reference evidence="1 2" key="1">
    <citation type="journal article" date="2018" name="Syst. Appl. Microbiol.">
        <title>Agrobacterium rosae sp. nov., isolated from galls on different agricultural crops.</title>
        <authorList>
            <person name="Kuzmanovic N."/>
            <person name="Pulawska J."/>
            <person name="Smalla K."/>
            <person name="Nesme X."/>
        </authorList>
    </citation>
    <scope>NUCLEOTIDE SEQUENCE [LARGE SCALE GENOMIC DNA]</scope>
    <source>
        <strain evidence="1 2">NCPPB 1650</strain>
    </source>
</reference>
<dbReference type="AlphaFoldDB" id="A0AAE5VML0"/>
<dbReference type="EMBL" id="NXEJ01000011">
    <property type="protein sequence ID" value="POO49145.1"/>
    <property type="molecule type" value="Genomic_DNA"/>
</dbReference>
<protein>
    <submittedName>
        <fullName evidence="1">Uncharacterized protein</fullName>
    </submittedName>
</protein>